<dbReference type="SMART" id="SM00895">
    <property type="entry name" value="FCD"/>
    <property type="match status" value="1"/>
</dbReference>
<dbReference type="RefSeq" id="WP_259611292.1">
    <property type="nucleotide sequence ID" value="NZ_CP091139.2"/>
</dbReference>
<dbReference type="Gene3D" id="1.10.10.10">
    <property type="entry name" value="Winged helix-like DNA-binding domain superfamily/Winged helix DNA-binding domain"/>
    <property type="match status" value="1"/>
</dbReference>
<evidence type="ECO:0000259" key="4">
    <source>
        <dbReference type="PROSITE" id="PS50949"/>
    </source>
</evidence>
<sequence length="220" mass="24760">MVTKAEQAYQILRERIMDGTFGPGQRLVIDQLGREHSISSVPWRESLRRLEAEGWVEIIPNVGALVKTFDTDSWHRTMRLLARIEGLGAALAAPRLTTEDIDDARALNAEMRQALTDFDVARFGTLNRQFHEFICSRCGDAHLSHLIHNEWTRLDMVRRSAFWYAPGRALASIAEHEGILDLIEGGADPDQVETSMRRHQLSTLEAIAHHEAALAAQTEA</sequence>
<dbReference type="PANTHER" id="PTHR43537">
    <property type="entry name" value="TRANSCRIPTIONAL REGULATOR, GNTR FAMILY"/>
    <property type="match status" value="1"/>
</dbReference>
<reference evidence="5" key="1">
    <citation type="submission" date="2022-01" db="EMBL/GenBank/DDBJ databases">
        <title>Microbacterium eymi and Microbacterium rhizovicinus sp. nov., isolated from the rhizospheric soil of Elymus tsukushiensis, a plant native to the Dokdo Islands, Republic of Korea.</title>
        <authorList>
            <person name="Hwang Y.J."/>
        </authorList>
    </citation>
    <scope>NUCLEOTIDE SEQUENCE</scope>
    <source>
        <strain evidence="5">KUDC0405</strain>
    </source>
</reference>
<gene>
    <name evidence="5" type="ORF">L2X98_30400</name>
</gene>
<dbReference type="InterPro" id="IPR008920">
    <property type="entry name" value="TF_FadR/GntR_C"/>
</dbReference>
<dbReference type="Gene3D" id="1.20.120.530">
    <property type="entry name" value="GntR ligand-binding domain-like"/>
    <property type="match status" value="1"/>
</dbReference>
<organism evidence="5 6">
    <name type="scientific">Microbacterium elymi</name>
    <dbReference type="NCBI Taxonomy" id="2909587"/>
    <lineage>
        <taxon>Bacteria</taxon>
        <taxon>Bacillati</taxon>
        <taxon>Actinomycetota</taxon>
        <taxon>Actinomycetes</taxon>
        <taxon>Micrococcales</taxon>
        <taxon>Microbacteriaceae</taxon>
        <taxon>Microbacterium</taxon>
    </lineage>
</organism>
<protein>
    <submittedName>
        <fullName evidence="5">GntR family transcriptional regulator</fullName>
    </submittedName>
</protein>
<dbReference type="CDD" id="cd07377">
    <property type="entry name" value="WHTH_GntR"/>
    <property type="match status" value="1"/>
</dbReference>
<evidence type="ECO:0000313" key="6">
    <source>
        <dbReference type="Proteomes" id="UP001054811"/>
    </source>
</evidence>
<keyword evidence="3" id="KW-0804">Transcription</keyword>
<dbReference type="SMART" id="SM00345">
    <property type="entry name" value="HTH_GNTR"/>
    <property type="match status" value="1"/>
</dbReference>
<keyword evidence="2" id="KW-0238">DNA-binding</keyword>
<dbReference type="PANTHER" id="PTHR43537:SF24">
    <property type="entry name" value="GLUCONATE OPERON TRANSCRIPTIONAL REPRESSOR"/>
    <property type="match status" value="1"/>
</dbReference>
<dbReference type="InterPro" id="IPR000524">
    <property type="entry name" value="Tscrpt_reg_HTH_GntR"/>
</dbReference>
<dbReference type="InterPro" id="IPR011711">
    <property type="entry name" value="GntR_C"/>
</dbReference>
<dbReference type="SUPFAM" id="SSF48008">
    <property type="entry name" value="GntR ligand-binding domain-like"/>
    <property type="match status" value="1"/>
</dbReference>
<accession>A0ABY5NI46</accession>
<dbReference type="Pfam" id="PF00392">
    <property type="entry name" value="GntR"/>
    <property type="match status" value="1"/>
</dbReference>
<dbReference type="InterPro" id="IPR036390">
    <property type="entry name" value="WH_DNA-bd_sf"/>
</dbReference>
<dbReference type="InterPro" id="IPR036388">
    <property type="entry name" value="WH-like_DNA-bd_sf"/>
</dbReference>
<evidence type="ECO:0000256" key="1">
    <source>
        <dbReference type="ARBA" id="ARBA00023015"/>
    </source>
</evidence>
<keyword evidence="6" id="KW-1185">Reference proteome</keyword>
<name>A0ABY5NI46_9MICO</name>
<dbReference type="PROSITE" id="PS50949">
    <property type="entry name" value="HTH_GNTR"/>
    <property type="match status" value="1"/>
</dbReference>
<feature type="domain" description="HTH gntR-type" evidence="4">
    <location>
        <begin position="2"/>
        <end position="69"/>
    </location>
</feature>
<dbReference type="EMBL" id="CP091139">
    <property type="protein sequence ID" value="UUT34766.1"/>
    <property type="molecule type" value="Genomic_DNA"/>
</dbReference>
<evidence type="ECO:0000313" key="5">
    <source>
        <dbReference type="EMBL" id="UUT34766.1"/>
    </source>
</evidence>
<dbReference type="Proteomes" id="UP001054811">
    <property type="component" value="Chromosome"/>
</dbReference>
<evidence type="ECO:0000256" key="2">
    <source>
        <dbReference type="ARBA" id="ARBA00023125"/>
    </source>
</evidence>
<keyword evidence="1" id="KW-0805">Transcription regulation</keyword>
<dbReference type="SUPFAM" id="SSF46785">
    <property type="entry name" value="Winged helix' DNA-binding domain"/>
    <property type="match status" value="1"/>
</dbReference>
<proteinExistence type="predicted"/>
<evidence type="ECO:0000256" key="3">
    <source>
        <dbReference type="ARBA" id="ARBA00023163"/>
    </source>
</evidence>
<dbReference type="Pfam" id="PF07729">
    <property type="entry name" value="FCD"/>
    <property type="match status" value="1"/>
</dbReference>